<protein>
    <submittedName>
        <fullName evidence="2">Uncharacterized protein</fullName>
    </submittedName>
</protein>
<dbReference type="AlphaFoldDB" id="C7P2B3"/>
<sequence length="54" mass="5668">MTDTALRQRLDAALVLLAANFLLLLVVAFEVHPPGAIGALALTLLVAYGHLRGS</sequence>
<feature type="transmembrane region" description="Helical" evidence="1">
    <location>
        <begin position="35"/>
        <end position="51"/>
    </location>
</feature>
<feature type="transmembrane region" description="Helical" evidence="1">
    <location>
        <begin position="12"/>
        <end position="29"/>
    </location>
</feature>
<keyword evidence="1" id="KW-0472">Membrane</keyword>
<dbReference type="RefSeq" id="WP_015764070.1">
    <property type="nucleotide sequence ID" value="NC_013202.1"/>
</dbReference>
<dbReference type="KEGG" id="hmu:Hmuk_3123"/>
<evidence type="ECO:0000313" key="2">
    <source>
        <dbReference type="EMBL" id="ACV49228.1"/>
    </source>
</evidence>
<organism evidence="2 3">
    <name type="scientific">Halomicrobium mukohataei (strain ATCC 700874 / DSM 12286 / JCM 9738 / NCIMB 13541)</name>
    <name type="common">Haloarcula mukohataei</name>
    <dbReference type="NCBI Taxonomy" id="485914"/>
    <lineage>
        <taxon>Archaea</taxon>
        <taxon>Methanobacteriati</taxon>
        <taxon>Methanobacteriota</taxon>
        <taxon>Stenosarchaea group</taxon>
        <taxon>Halobacteria</taxon>
        <taxon>Halobacteriales</taxon>
        <taxon>Haloarculaceae</taxon>
        <taxon>Halomicrobium</taxon>
    </lineage>
</organism>
<reference evidence="2 3" key="1">
    <citation type="journal article" date="2009" name="Stand. Genomic Sci.">
        <title>Complete genome sequence of Halomicrobium mukohataei type strain (arg-2).</title>
        <authorList>
            <person name="Tindall B.J."/>
            <person name="Schneider S."/>
            <person name="Lapidus A."/>
            <person name="Copeland A."/>
            <person name="Glavina Del Rio T."/>
            <person name="Nolan M."/>
            <person name="Lucas S."/>
            <person name="Chen F."/>
            <person name="Tice H."/>
            <person name="Cheng J.F."/>
            <person name="Saunders E."/>
            <person name="Bruce D."/>
            <person name="Goodwin L."/>
            <person name="Pitluck S."/>
            <person name="Mikhailova N."/>
            <person name="Pati A."/>
            <person name="Ivanova N."/>
            <person name="Mavrommatis K."/>
            <person name="Chen A."/>
            <person name="Palaniappan K."/>
            <person name="Chain P."/>
            <person name="Land M."/>
            <person name="Hauser L."/>
            <person name="Chang Y.J."/>
            <person name="Jeffries C.D."/>
            <person name="Brettin T."/>
            <person name="Han C."/>
            <person name="Rohde M."/>
            <person name="Goker M."/>
            <person name="Bristow J."/>
            <person name="Eisen J.A."/>
            <person name="Markowitz V."/>
            <person name="Hugenholtz P."/>
            <person name="Klenk H.P."/>
            <person name="Kyrpides N.C."/>
            <person name="Detter J.C."/>
        </authorList>
    </citation>
    <scope>NUCLEOTIDE SEQUENCE [LARGE SCALE GENOMIC DNA]</scope>
    <source>
        <strain evidence="3">ATCC 700874 / DSM 12286 / JCM 9738 / NCIMB 13541</strain>
    </source>
</reference>
<keyword evidence="1" id="KW-0812">Transmembrane</keyword>
<accession>C7P2B3</accession>
<keyword evidence="1" id="KW-1133">Transmembrane helix</keyword>
<dbReference type="GeneID" id="59369172"/>
<name>C7P2B3_HALMD</name>
<evidence type="ECO:0000256" key="1">
    <source>
        <dbReference type="SAM" id="Phobius"/>
    </source>
</evidence>
<dbReference type="Proteomes" id="UP000001746">
    <property type="component" value="Chromosome"/>
</dbReference>
<dbReference type="HOGENOM" id="CLU_3038947_0_0_2"/>
<evidence type="ECO:0000313" key="3">
    <source>
        <dbReference type="Proteomes" id="UP000001746"/>
    </source>
</evidence>
<proteinExistence type="predicted"/>
<gene>
    <name evidence="2" type="ordered locus">Hmuk_3123</name>
</gene>
<dbReference type="EMBL" id="CP001688">
    <property type="protein sequence ID" value="ACV49228.1"/>
    <property type="molecule type" value="Genomic_DNA"/>
</dbReference>
<dbReference type="STRING" id="485914.Hmuk_3123"/>
<keyword evidence="3" id="KW-1185">Reference proteome</keyword>